<evidence type="ECO:0000256" key="6">
    <source>
        <dbReference type="ARBA" id="ARBA00022842"/>
    </source>
</evidence>
<name>A0A3G6J4J5_9CORY</name>
<feature type="binding site" description="in other chain" evidence="8">
    <location>
        <begin position="270"/>
        <end position="271"/>
    </location>
    <ligand>
        <name>deamido-NAD(+)</name>
        <dbReference type="ChEBI" id="CHEBI:58437"/>
        <note>ligand shared between two neighboring subunits</note>
    </ligand>
</feature>
<evidence type="ECO:0000313" key="13">
    <source>
        <dbReference type="Proteomes" id="UP000269019"/>
    </source>
</evidence>
<evidence type="ECO:0000259" key="11">
    <source>
        <dbReference type="Pfam" id="PF02540"/>
    </source>
</evidence>
<keyword evidence="3 8" id="KW-0479">Metal-binding</keyword>
<keyword evidence="6 8" id="KW-0460">Magnesium</keyword>
<dbReference type="HAMAP" id="MF_00193">
    <property type="entry name" value="NadE_ammonia_dep"/>
    <property type="match status" value="1"/>
</dbReference>
<evidence type="ECO:0000256" key="10">
    <source>
        <dbReference type="RuleBase" id="RU003812"/>
    </source>
</evidence>
<dbReference type="SUPFAM" id="SSF52402">
    <property type="entry name" value="Adenine nucleotide alpha hydrolases-like"/>
    <property type="match status" value="1"/>
</dbReference>
<keyword evidence="4 8" id="KW-0547">Nucleotide-binding</keyword>
<comment type="function">
    <text evidence="8">Catalyzes the ATP-dependent amidation of deamido-NAD to form NAD. Uses ammonia as a nitrogen source.</text>
</comment>
<keyword evidence="5 8" id="KW-0067">ATP-binding</keyword>
<dbReference type="EC" id="6.3.1.5" evidence="8 10"/>
<dbReference type="InterPro" id="IPR014729">
    <property type="entry name" value="Rossmann-like_a/b/a_fold"/>
</dbReference>
<feature type="binding site" evidence="8">
    <location>
        <position position="170"/>
    </location>
    <ligand>
        <name>ATP</name>
        <dbReference type="ChEBI" id="CHEBI:30616"/>
    </ligand>
</feature>
<dbReference type="Proteomes" id="UP000269019">
    <property type="component" value="Chromosome"/>
</dbReference>
<feature type="binding site" description="in other chain" evidence="8">
    <location>
        <position position="183"/>
    </location>
    <ligand>
        <name>deamido-NAD(+)</name>
        <dbReference type="ChEBI" id="CHEBI:58437"/>
        <note>ligand shared between two neighboring subunits</note>
    </ligand>
</feature>
<comment type="catalytic activity">
    <reaction evidence="8 10">
        <text>deamido-NAD(+) + NH4(+) + ATP = AMP + diphosphate + NAD(+) + H(+)</text>
        <dbReference type="Rhea" id="RHEA:21188"/>
        <dbReference type="ChEBI" id="CHEBI:15378"/>
        <dbReference type="ChEBI" id="CHEBI:28938"/>
        <dbReference type="ChEBI" id="CHEBI:30616"/>
        <dbReference type="ChEBI" id="CHEBI:33019"/>
        <dbReference type="ChEBI" id="CHEBI:57540"/>
        <dbReference type="ChEBI" id="CHEBI:58437"/>
        <dbReference type="ChEBI" id="CHEBI:456215"/>
        <dbReference type="EC" id="6.3.1.5"/>
    </reaction>
</comment>
<evidence type="ECO:0000256" key="1">
    <source>
        <dbReference type="ARBA" id="ARBA00005859"/>
    </source>
</evidence>
<keyword evidence="13" id="KW-1185">Reference proteome</keyword>
<sequence length="284" mass="31190">MSNTHRSDDSSASIQQTVIDRNHVAPTIDPAAEVHRRIRFLADYLLHTGLRGYVLGISGGQDSTLAGRLAQRAVEDLREQGHDAKFVAVRLPYRVQQDEADAQIALDFIQPDETITINIAPATDALAEQVAASLSKPEMTDFDKGNVKARMRMTAQYAIAGEFDMLVIGTDHAAENVTGFFTKFGDGAADILPLAGLTKSQGAALLRELGAPDSTWQKVPTADLEDDRPMLADEQALGVTYSEIDAYLTGEEVTPAARQRLDHLWQIGEHKRHLPVTPFDTWWT</sequence>
<comment type="pathway">
    <text evidence="8">Cofactor biosynthesis; NAD(+) biosynthesis; NAD(+) from deamido-NAD(+) (ammonia route): step 1/1.</text>
</comment>
<proteinExistence type="inferred from homology"/>
<comment type="subunit">
    <text evidence="8">Homodimer.</text>
</comment>
<keyword evidence="7 8" id="KW-0520">NAD</keyword>
<organism evidence="12 13">
    <name type="scientific">Corynebacterium choanae</name>
    <dbReference type="NCBI Taxonomy" id="1862358"/>
    <lineage>
        <taxon>Bacteria</taxon>
        <taxon>Bacillati</taxon>
        <taxon>Actinomycetota</taxon>
        <taxon>Actinomycetes</taxon>
        <taxon>Mycobacteriales</taxon>
        <taxon>Corynebacteriaceae</taxon>
        <taxon>Corynebacterium</taxon>
    </lineage>
</organism>
<dbReference type="GO" id="GO:0008795">
    <property type="term" value="F:NAD+ synthase activity"/>
    <property type="evidence" value="ECO:0007669"/>
    <property type="project" value="UniProtKB-UniRule"/>
</dbReference>
<feature type="binding site" evidence="8">
    <location>
        <position position="62"/>
    </location>
    <ligand>
        <name>Mg(2+)</name>
        <dbReference type="ChEBI" id="CHEBI:18420"/>
    </ligand>
</feature>
<feature type="binding site" description="in other chain" evidence="8">
    <location>
        <position position="150"/>
    </location>
    <ligand>
        <name>deamido-NAD(+)</name>
        <dbReference type="ChEBI" id="CHEBI:58437"/>
        <note>ligand shared between two neighboring subunits</note>
    </ligand>
</feature>
<evidence type="ECO:0000256" key="9">
    <source>
        <dbReference type="RuleBase" id="RU003811"/>
    </source>
</evidence>
<evidence type="ECO:0000256" key="8">
    <source>
        <dbReference type="HAMAP-Rule" id="MF_00193"/>
    </source>
</evidence>
<evidence type="ECO:0000256" key="5">
    <source>
        <dbReference type="ARBA" id="ARBA00022840"/>
    </source>
</evidence>
<reference evidence="12 13" key="1">
    <citation type="submission" date="2018-11" db="EMBL/GenBank/DDBJ databases">
        <authorList>
            <person name="Kleinhagauer T."/>
            <person name="Glaeser S.P."/>
            <person name="Spergser J."/>
            <person name="Ruckert C."/>
            <person name="Kaempfer P."/>
            <person name="Busse H.-J."/>
        </authorList>
    </citation>
    <scope>NUCLEOTIDE SEQUENCE [LARGE SCALE GENOMIC DNA]</scope>
    <source>
        <strain evidence="12 13">200CH</strain>
    </source>
</reference>
<dbReference type="GO" id="GO:0009435">
    <property type="term" value="P:NAD+ biosynthetic process"/>
    <property type="evidence" value="ECO:0007669"/>
    <property type="project" value="UniProtKB-UniRule"/>
</dbReference>
<dbReference type="GO" id="GO:0004359">
    <property type="term" value="F:glutaminase activity"/>
    <property type="evidence" value="ECO:0007669"/>
    <property type="project" value="InterPro"/>
</dbReference>
<dbReference type="AlphaFoldDB" id="A0A3G6J4J5"/>
<comment type="similarity">
    <text evidence="1 8 9">Belongs to the NAD synthetase family.</text>
</comment>
<gene>
    <name evidence="8 12" type="primary">nadE</name>
    <name evidence="12" type="ORF">CCHOA_02245</name>
</gene>
<dbReference type="InterPro" id="IPR022926">
    <property type="entry name" value="NH(3)-dep_NAD(+)_synth"/>
</dbReference>
<dbReference type="NCBIfam" id="TIGR00552">
    <property type="entry name" value="nadE"/>
    <property type="match status" value="1"/>
</dbReference>
<dbReference type="UniPathway" id="UPA00253">
    <property type="reaction ID" value="UER00333"/>
</dbReference>
<evidence type="ECO:0000313" key="12">
    <source>
        <dbReference type="EMBL" id="AZA12866.1"/>
    </source>
</evidence>
<evidence type="ECO:0000256" key="3">
    <source>
        <dbReference type="ARBA" id="ARBA00022723"/>
    </source>
</evidence>
<dbReference type="RefSeq" id="WP_123926221.1">
    <property type="nucleotide sequence ID" value="NZ_CP033896.1"/>
</dbReference>
<evidence type="ECO:0000256" key="4">
    <source>
        <dbReference type="ARBA" id="ARBA00022741"/>
    </source>
</evidence>
<evidence type="ECO:0000256" key="7">
    <source>
        <dbReference type="ARBA" id="ARBA00023027"/>
    </source>
</evidence>
<dbReference type="GO" id="GO:0003952">
    <property type="term" value="F:NAD+ synthase (glutamine-hydrolyzing) activity"/>
    <property type="evidence" value="ECO:0007669"/>
    <property type="project" value="InterPro"/>
</dbReference>
<dbReference type="InterPro" id="IPR022310">
    <property type="entry name" value="NAD/GMP_synthase"/>
</dbReference>
<dbReference type="GO" id="GO:0005524">
    <property type="term" value="F:ATP binding"/>
    <property type="evidence" value="ECO:0007669"/>
    <property type="project" value="UniProtKB-UniRule"/>
</dbReference>
<feature type="domain" description="NAD/GMP synthase" evidence="11">
    <location>
        <begin position="34"/>
        <end position="275"/>
    </location>
</feature>
<dbReference type="PANTHER" id="PTHR23090">
    <property type="entry name" value="NH 3 /GLUTAMINE-DEPENDENT NAD + SYNTHETASE"/>
    <property type="match status" value="1"/>
</dbReference>
<dbReference type="PANTHER" id="PTHR23090:SF7">
    <property type="entry name" value="NH(3)-DEPENDENT NAD(+) SYNTHETASE"/>
    <property type="match status" value="1"/>
</dbReference>
<dbReference type="OrthoDB" id="3266517at2"/>
<dbReference type="EMBL" id="CP033896">
    <property type="protein sequence ID" value="AZA12866.1"/>
    <property type="molecule type" value="Genomic_DNA"/>
</dbReference>
<dbReference type="Gene3D" id="3.40.50.620">
    <property type="entry name" value="HUPs"/>
    <property type="match status" value="1"/>
</dbReference>
<dbReference type="NCBIfam" id="NF001979">
    <property type="entry name" value="PRK00768.1"/>
    <property type="match status" value="1"/>
</dbReference>
<dbReference type="Pfam" id="PF02540">
    <property type="entry name" value="NAD_synthase"/>
    <property type="match status" value="1"/>
</dbReference>
<dbReference type="GO" id="GO:0046872">
    <property type="term" value="F:metal ion binding"/>
    <property type="evidence" value="ECO:0007669"/>
    <property type="project" value="UniProtKB-KW"/>
</dbReference>
<feature type="binding site" evidence="8">
    <location>
        <position position="175"/>
    </location>
    <ligand>
        <name>Mg(2+)</name>
        <dbReference type="ChEBI" id="CHEBI:18420"/>
    </ligand>
</feature>
<accession>A0A3G6J4J5</accession>
<dbReference type="CDD" id="cd00553">
    <property type="entry name" value="NAD_synthase"/>
    <property type="match status" value="1"/>
</dbReference>
<dbReference type="GO" id="GO:0005737">
    <property type="term" value="C:cytoplasm"/>
    <property type="evidence" value="ECO:0007669"/>
    <property type="project" value="InterPro"/>
</dbReference>
<keyword evidence="2 8" id="KW-0436">Ligase</keyword>
<dbReference type="KEGG" id="ccho:CCHOA_02245"/>
<protein>
    <recommendedName>
        <fullName evidence="8 10">NH(3)-dependent NAD(+) synthetase</fullName>
        <ecNumber evidence="8 10">6.3.1.5</ecNumber>
    </recommendedName>
</protein>
<feature type="binding site" evidence="8">
    <location>
        <position position="221"/>
    </location>
    <ligand>
        <name>ATP</name>
        <dbReference type="ChEBI" id="CHEBI:30616"/>
    </ligand>
</feature>
<evidence type="ECO:0000256" key="2">
    <source>
        <dbReference type="ARBA" id="ARBA00022598"/>
    </source>
</evidence>
<feature type="binding site" evidence="8">
    <location>
        <begin position="56"/>
        <end position="63"/>
    </location>
    <ligand>
        <name>ATP</name>
        <dbReference type="ChEBI" id="CHEBI:30616"/>
    </ligand>
</feature>
<feature type="binding site" evidence="8">
    <location>
        <position position="199"/>
    </location>
    <ligand>
        <name>ATP</name>
        <dbReference type="ChEBI" id="CHEBI:30616"/>
    </ligand>
</feature>
<feature type="binding site" evidence="8">
    <location>
        <position position="190"/>
    </location>
    <ligand>
        <name>deamido-NAD(+)</name>
        <dbReference type="ChEBI" id="CHEBI:58437"/>
        <note>ligand shared between two neighboring subunits</note>
    </ligand>
</feature>
<dbReference type="InterPro" id="IPR003694">
    <property type="entry name" value="NAD_synthase"/>
</dbReference>